<organism evidence="2 3">
    <name type="scientific">Corchorus olitorius</name>
    <dbReference type="NCBI Taxonomy" id="93759"/>
    <lineage>
        <taxon>Eukaryota</taxon>
        <taxon>Viridiplantae</taxon>
        <taxon>Streptophyta</taxon>
        <taxon>Embryophyta</taxon>
        <taxon>Tracheophyta</taxon>
        <taxon>Spermatophyta</taxon>
        <taxon>Magnoliopsida</taxon>
        <taxon>eudicotyledons</taxon>
        <taxon>Gunneridae</taxon>
        <taxon>Pentapetalae</taxon>
        <taxon>rosids</taxon>
        <taxon>malvids</taxon>
        <taxon>Malvales</taxon>
        <taxon>Malvaceae</taxon>
        <taxon>Grewioideae</taxon>
        <taxon>Apeibeae</taxon>
        <taxon>Corchorus</taxon>
    </lineage>
</organism>
<evidence type="ECO:0000259" key="1">
    <source>
        <dbReference type="Pfam" id="PF23622"/>
    </source>
</evidence>
<accession>A0A1R3JQ00</accession>
<evidence type="ECO:0000313" key="2">
    <source>
        <dbReference type="EMBL" id="OMO96905.1"/>
    </source>
</evidence>
<dbReference type="EMBL" id="AWUE01015537">
    <property type="protein sequence ID" value="OMO96905.1"/>
    <property type="molecule type" value="Genomic_DNA"/>
</dbReference>
<keyword evidence="3" id="KW-1185">Reference proteome</keyword>
<sequence length="223" mass="25715">MEARDDDRISKLSDDILHVIVSLLSEKEGLRVRSLSRRWRVQKFPKLHSLEISFWLYNEYASDIDEWVSLAASMAVNKVEFKFAEIKLPPDETDIKTHKLYRFPWPTLISTRPNLDLEYLCLEACILKPVPPDLGLGLEFSSLKTLSLGYLVLDQDDFNKIASACFKLECLMLRRCTLPQTFCIGGRDGTVDHLKSLVLDIWGLNPKTRKLVKIHDLVNLKRL</sequence>
<proteinExistence type="predicted"/>
<dbReference type="Pfam" id="PF23622">
    <property type="entry name" value="LRR_At1g61320_AtMIF1"/>
    <property type="match status" value="1"/>
</dbReference>
<dbReference type="SUPFAM" id="SSF81383">
    <property type="entry name" value="F-box domain"/>
    <property type="match status" value="1"/>
</dbReference>
<dbReference type="OrthoDB" id="1137608at2759"/>
<evidence type="ECO:0000313" key="3">
    <source>
        <dbReference type="Proteomes" id="UP000187203"/>
    </source>
</evidence>
<dbReference type="AlphaFoldDB" id="A0A1R3JQ00"/>
<dbReference type="SUPFAM" id="SSF52047">
    <property type="entry name" value="RNI-like"/>
    <property type="match status" value="1"/>
</dbReference>
<dbReference type="PANTHER" id="PTHR34145">
    <property type="entry name" value="OS02G0105600 PROTEIN"/>
    <property type="match status" value="1"/>
</dbReference>
<protein>
    <recommendedName>
        <fullName evidence="1">At1g61320/AtMIF1 LRR domain-containing protein</fullName>
    </recommendedName>
</protein>
<dbReference type="PANTHER" id="PTHR34145:SF28">
    <property type="entry name" value="F-BOX DOMAIN-CONTAINING PROTEIN"/>
    <property type="match status" value="1"/>
</dbReference>
<dbReference type="InterPro" id="IPR053772">
    <property type="entry name" value="At1g61320/At1g61330-like"/>
</dbReference>
<dbReference type="Proteomes" id="UP000187203">
    <property type="component" value="Unassembled WGS sequence"/>
</dbReference>
<comment type="caution">
    <text evidence="2">The sequence shown here is derived from an EMBL/GenBank/DDBJ whole genome shotgun (WGS) entry which is preliminary data.</text>
</comment>
<feature type="domain" description="At1g61320/AtMIF1 LRR" evidence="1">
    <location>
        <begin position="58"/>
        <end position="177"/>
    </location>
</feature>
<name>A0A1R3JQ00_9ROSI</name>
<dbReference type="InterPro" id="IPR055357">
    <property type="entry name" value="LRR_At1g61320_AtMIF1"/>
</dbReference>
<reference evidence="3" key="1">
    <citation type="submission" date="2013-09" db="EMBL/GenBank/DDBJ databases">
        <title>Corchorus olitorius genome sequencing.</title>
        <authorList>
            <person name="Alam M."/>
            <person name="Haque M.S."/>
            <person name="Islam M.S."/>
            <person name="Emdad E.M."/>
            <person name="Islam M.M."/>
            <person name="Ahmed B."/>
            <person name="Halim A."/>
            <person name="Hossen Q.M.M."/>
            <person name="Hossain M.Z."/>
            <person name="Ahmed R."/>
            <person name="Khan M.M."/>
            <person name="Islam R."/>
            <person name="Rashid M.M."/>
            <person name="Khan S.A."/>
            <person name="Rahman M.S."/>
            <person name="Alam M."/>
            <person name="Yahiya A.S."/>
            <person name="Khan M.S."/>
            <person name="Azam M.S."/>
            <person name="Haque T."/>
            <person name="Lashkar M.Z.H."/>
            <person name="Akhand A.I."/>
            <person name="Morshed G."/>
            <person name="Roy S."/>
            <person name="Uddin K.S."/>
            <person name="Rabeya T."/>
            <person name="Hossain A.S."/>
            <person name="Chowdhury A."/>
            <person name="Snigdha A.R."/>
            <person name="Mortoza M.S."/>
            <person name="Matin S.A."/>
            <person name="Hoque S.M.E."/>
            <person name="Islam M.K."/>
            <person name="Roy D.K."/>
            <person name="Haider R."/>
            <person name="Moosa M.M."/>
            <person name="Elias S.M."/>
            <person name="Hasan A.M."/>
            <person name="Jahan S."/>
            <person name="Shafiuddin M."/>
            <person name="Mahmood N."/>
            <person name="Shommy N.S."/>
        </authorList>
    </citation>
    <scope>NUCLEOTIDE SEQUENCE [LARGE SCALE GENOMIC DNA]</scope>
    <source>
        <strain evidence="3">cv. O-4</strain>
    </source>
</reference>
<gene>
    <name evidence="2" type="ORF">COLO4_15002</name>
</gene>
<dbReference type="InterPro" id="IPR036047">
    <property type="entry name" value="F-box-like_dom_sf"/>
</dbReference>